<comment type="caution">
    <text evidence="1">The sequence shown here is derived from an EMBL/GenBank/DDBJ whole genome shotgun (WGS) entry which is preliminary data.</text>
</comment>
<gene>
    <name evidence="1" type="ORF">LIER_38455</name>
</gene>
<dbReference type="Proteomes" id="UP001454036">
    <property type="component" value="Unassembled WGS sequence"/>
</dbReference>
<reference evidence="1 2" key="1">
    <citation type="submission" date="2024-01" db="EMBL/GenBank/DDBJ databases">
        <title>The complete chloroplast genome sequence of Lithospermum erythrorhizon: insights into the phylogenetic relationship among Boraginaceae species and the maternal lineages of purple gromwells.</title>
        <authorList>
            <person name="Okada T."/>
            <person name="Watanabe K."/>
        </authorList>
    </citation>
    <scope>NUCLEOTIDE SEQUENCE [LARGE SCALE GENOMIC DNA]</scope>
</reference>
<dbReference type="AlphaFoldDB" id="A0AAV3Q4N2"/>
<dbReference type="EMBL" id="BAABME010019507">
    <property type="protein sequence ID" value="GAA0157413.1"/>
    <property type="molecule type" value="Genomic_DNA"/>
</dbReference>
<keyword evidence="2" id="KW-1185">Reference proteome</keyword>
<dbReference type="GO" id="GO:0003755">
    <property type="term" value="F:peptidyl-prolyl cis-trans isomerase activity"/>
    <property type="evidence" value="ECO:0007669"/>
    <property type="project" value="InterPro"/>
</dbReference>
<protein>
    <submittedName>
        <fullName evidence="1">Chaperone</fullName>
    </submittedName>
</protein>
<evidence type="ECO:0000313" key="2">
    <source>
        <dbReference type="Proteomes" id="UP001454036"/>
    </source>
</evidence>
<organism evidence="1 2">
    <name type="scientific">Lithospermum erythrorhizon</name>
    <name type="common">Purple gromwell</name>
    <name type="synonym">Lithospermum officinale var. erythrorhizon</name>
    <dbReference type="NCBI Taxonomy" id="34254"/>
    <lineage>
        <taxon>Eukaryota</taxon>
        <taxon>Viridiplantae</taxon>
        <taxon>Streptophyta</taxon>
        <taxon>Embryophyta</taxon>
        <taxon>Tracheophyta</taxon>
        <taxon>Spermatophyta</taxon>
        <taxon>Magnoliopsida</taxon>
        <taxon>eudicotyledons</taxon>
        <taxon>Gunneridae</taxon>
        <taxon>Pentapetalae</taxon>
        <taxon>asterids</taxon>
        <taxon>lamiids</taxon>
        <taxon>Boraginales</taxon>
        <taxon>Boraginaceae</taxon>
        <taxon>Boraginoideae</taxon>
        <taxon>Lithospermeae</taxon>
        <taxon>Lithospermum</taxon>
    </lineage>
</organism>
<dbReference type="Gene3D" id="3.10.50.40">
    <property type="match status" value="1"/>
</dbReference>
<evidence type="ECO:0000313" key="1">
    <source>
        <dbReference type="EMBL" id="GAA0157413.1"/>
    </source>
</evidence>
<accession>A0AAV3Q4N2</accession>
<dbReference type="InterPro" id="IPR046357">
    <property type="entry name" value="PPIase_dom_sf"/>
</dbReference>
<sequence>MAKAVAVKTFRCSSFQFHTEDGDKVLPGFQDSIIRIQRGETKTFSFEFPESWKQEHLRGVNAEFTVECKELFYNDLTELNDSIVDRHLSSSVFLTPGCRLHLLVNPQVKNTLLERCQEMEKTAKEQAADNAILTR</sequence>
<dbReference type="SUPFAM" id="SSF54534">
    <property type="entry name" value="FKBP-like"/>
    <property type="match status" value="1"/>
</dbReference>
<name>A0AAV3Q4N2_LITER</name>
<proteinExistence type="predicted"/>